<dbReference type="OrthoDB" id="10256443at2759"/>
<name>A0A8J2T335_9STRA</name>
<dbReference type="EMBL" id="CAKKNE010000006">
    <property type="protein sequence ID" value="CAH0379602.1"/>
    <property type="molecule type" value="Genomic_DNA"/>
</dbReference>
<gene>
    <name evidence="1" type="ORF">PECAL_6P12300</name>
</gene>
<comment type="caution">
    <text evidence="1">The sequence shown here is derived from an EMBL/GenBank/DDBJ whole genome shotgun (WGS) entry which is preliminary data.</text>
</comment>
<dbReference type="AlphaFoldDB" id="A0A8J2T335"/>
<accession>A0A8J2T335</accession>
<dbReference type="Proteomes" id="UP000789595">
    <property type="component" value="Unassembled WGS sequence"/>
</dbReference>
<protein>
    <submittedName>
        <fullName evidence="1">Uncharacterized protein</fullName>
    </submittedName>
</protein>
<organism evidence="1 2">
    <name type="scientific">Pelagomonas calceolata</name>
    <dbReference type="NCBI Taxonomy" id="35677"/>
    <lineage>
        <taxon>Eukaryota</taxon>
        <taxon>Sar</taxon>
        <taxon>Stramenopiles</taxon>
        <taxon>Ochrophyta</taxon>
        <taxon>Pelagophyceae</taxon>
        <taxon>Pelagomonadales</taxon>
        <taxon>Pelagomonadaceae</taxon>
        <taxon>Pelagomonas</taxon>
    </lineage>
</organism>
<evidence type="ECO:0000313" key="2">
    <source>
        <dbReference type="Proteomes" id="UP000789595"/>
    </source>
</evidence>
<evidence type="ECO:0000313" key="1">
    <source>
        <dbReference type="EMBL" id="CAH0379602.1"/>
    </source>
</evidence>
<reference evidence="1" key="1">
    <citation type="submission" date="2021-11" db="EMBL/GenBank/DDBJ databases">
        <authorList>
            <consortium name="Genoscope - CEA"/>
            <person name="William W."/>
        </authorList>
    </citation>
    <scope>NUCLEOTIDE SEQUENCE</scope>
</reference>
<keyword evidence="2" id="KW-1185">Reference proteome</keyword>
<sequence length="343" mass="37273">MSSLLSDEALAQMELNERTECELLIVSNGMDCGKLAALIESLKESSKNAGSHKARQLLWEGYGAIASKLGGMDGSYAGFLQWGSEGASLTPATKKQAHALGQGGLEILGRRHRPLEEPESKSWIVVFTEREARDALSDITSSEACISITDKACHVGTRYKRRRCKGVSSPLKTAKDLEKYVAELAPALLSVEWSSSQNMETKAYNVLLAGNFPATLTSALPDGVGHVSSHSSGDIYDAFLARRSKHFVSEAERLLDSMEADLGKKQLPCVVATIKEASCCRKNCLLKKAYVHSSKKKFIDAIRADGGDVELHVIEGDVKGTRFLDFGGVVCEMFYRADLTVYG</sequence>
<proteinExistence type="predicted"/>